<dbReference type="InterPro" id="IPR038396">
    <property type="entry name" value="SpoIIAA-like_sf"/>
</dbReference>
<dbReference type="eggNOG" id="ENOG5032S70">
    <property type="taxonomic scope" value="Bacteria"/>
</dbReference>
<dbReference type="Gene3D" id="3.40.50.10600">
    <property type="entry name" value="SpoIIaa-like domains"/>
    <property type="match status" value="1"/>
</dbReference>
<dbReference type="RefSeq" id="WP_006978911.1">
    <property type="nucleotide sequence ID" value="NZ_ABVL01000003.1"/>
</dbReference>
<dbReference type="InterPro" id="IPR021866">
    <property type="entry name" value="SpoIIAA-like"/>
</dbReference>
<proteinExistence type="predicted"/>
<sequence>MTTHVDEKIYGKVMEVHLNGTLTKEDYARFVPDTEELIRQHEKIRMLIIMDDFQGWDAGALWEDIKWDMKHFNHIERVAAVGDRKWEKWMCSFCKPFTTATVRYFDMAQLPEARAWLNE</sequence>
<dbReference type="AlphaFoldDB" id="B4CWX2"/>
<dbReference type="Proteomes" id="UP000005824">
    <property type="component" value="Unassembled WGS sequence"/>
</dbReference>
<organism evidence="1 2">
    <name type="scientific">Chthoniobacter flavus Ellin428</name>
    <dbReference type="NCBI Taxonomy" id="497964"/>
    <lineage>
        <taxon>Bacteria</taxon>
        <taxon>Pseudomonadati</taxon>
        <taxon>Verrucomicrobiota</taxon>
        <taxon>Spartobacteria</taxon>
        <taxon>Chthoniobacterales</taxon>
        <taxon>Chthoniobacteraceae</taxon>
        <taxon>Chthoniobacter</taxon>
    </lineage>
</organism>
<comment type="caution">
    <text evidence="1">The sequence shown here is derived from an EMBL/GenBank/DDBJ whole genome shotgun (WGS) entry which is preliminary data.</text>
</comment>
<evidence type="ECO:0000313" key="1">
    <source>
        <dbReference type="EMBL" id="EDY21292.1"/>
    </source>
</evidence>
<dbReference type="InterPro" id="IPR036513">
    <property type="entry name" value="STAS_dom_sf"/>
</dbReference>
<accession>B4CWX2</accession>
<name>B4CWX2_9BACT</name>
<keyword evidence="2" id="KW-1185">Reference proteome</keyword>
<dbReference type="InParanoid" id="B4CWX2"/>
<protein>
    <submittedName>
        <fullName evidence="1">UspA domain protein</fullName>
    </submittedName>
</protein>
<dbReference type="STRING" id="497964.CfE428DRAFT_1585"/>
<dbReference type="Pfam" id="PF11964">
    <property type="entry name" value="SpoIIAA-like"/>
    <property type="match status" value="1"/>
</dbReference>
<dbReference type="EMBL" id="ABVL01000003">
    <property type="protein sequence ID" value="EDY21292.1"/>
    <property type="molecule type" value="Genomic_DNA"/>
</dbReference>
<gene>
    <name evidence="1" type="ORF">CfE428DRAFT_1585</name>
</gene>
<dbReference type="SUPFAM" id="SSF52091">
    <property type="entry name" value="SpoIIaa-like"/>
    <property type="match status" value="1"/>
</dbReference>
<reference evidence="1 2" key="1">
    <citation type="journal article" date="2011" name="J. Bacteriol.">
        <title>Genome sequence of Chthoniobacter flavus Ellin428, an aerobic heterotrophic soil bacterium.</title>
        <authorList>
            <person name="Kant R."/>
            <person name="van Passel M.W."/>
            <person name="Palva A."/>
            <person name="Lucas S."/>
            <person name="Lapidus A."/>
            <person name="Glavina Del Rio T."/>
            <person name="Dalin E."/>
            <person name="Tice H."/>
            <person name="Bruce D."/>
            <person name="Goodwin L."/>
            <person name="Pitluck S."/>
            <person name="Larimer F.W."/>
            <person name="Land M.L."/>
            <person name="Hauser L."/>
            <person name="Sangwan P."/>
            <person name="de Vos W.M."/>
            <person name="Janssen P.H."/>
            <person name="Smidt H."/>
        </authorList>
    </citation>
    <scope>NUCLEOTIDE SEQUENCE [LARGE SCALE GENOMIC DNA]</scope>
    <source>
        <strain evidence="1 2">Ellin428</strain>
    </source>
</reference>
<evidence type="ECO:0000313" key="2">
    <source>
        <dbReference type="Proteomes" id="UP000005824"/>
    </source>
</evidence>